<evidence type="ECO:0000256" key="2">
    <source>
        <dbReference type="SAM" id="Phobius"/>
    </source>
</evidence>
<keyword evidence="2" id="KW-0812">Transmembrane</keyword>
<dbReference type="Proteomes" id="UP000611640">
    <property type="component" value="Chromosome"/>
</dbReference>
<feature type="transmembrane region" description="Helical" evidence="2">
    <location>
        <begin position="82"/>
        <end position="106"/>
    </location>
</feature>
<keyword evidence="2" id="KW-1133">Transmembrane helix</keyword>
<feature type="transmembrane region" description="Helical" evidence="2">
    <location>
        <begin position="46"/>
        <end position="70"/>
    </location>
</feature>
<evidence type="ECO:0000256" key="1">
    <source>
        <dbReference type="SAM" id="MobiDB-lite"/>
    </source>
</evidence>
<evidence type="ECO:0000313" key="3">
    <source>
        <dbReference type="EMBL" id="BCJ38364.1"/>
    </source>
</evidence>
<gene>
    <name evidence="3" type="ORF">Athai_58670</name>
</gene>
<protein>
    <submittedName>
        <fullName evidence="3">Uncharacterized protein</fullName>
    </submittedName>
</protein>
<keyword evidence="2" id="KW-0472">Membrane</keyword>
<feature type="region of interest" description="Disordered" evidence="1">
    <location>
        <begin position="1"/>
        <end position="22"/>
    </location>
</feature>
<accession>A0A7R7DV10</accession>
<proteinExistence type="predicted"/>
<dbReference type="EMBL" id="AP023355">
    <property type="protein sequence ID" value="BCJ38364.1"/>
    <property type="molecule type" value="Genomic_DNA"/>
</dbReference>
<dbReference type="AlphaFoldDB" id="A0A7R7DV10"/>
<sequence length="112" mass="12328">MPPRQGDQPAARDRPATPPDSVLPHRLARALAFEFATMRRRSGVPLFVLMLIIGGLACILMSLGLVYLTLSYRQNRRVGKLIGIALLILCDATVLALLLFLFYIVAIARPIS</sequence>
<reference evidence="3 4" key="1">
    <citation type="submission" date="2020-08" db="EMBL/GenBank/DDBJ databases">
        <title>Whole genome shotgun sequence of Actinocatenispora thailandica NBRC 105041.</title>
        <authorList>
            <person name="Komaki H."/>
            <person name="Tamura T."/>
        </authorList>
    </citation>
    <scope>NUCLEOTIDE SEQUENCE [LARGE SCALE GENOMIC DNA]</scope>
    <source>
        <strain evidence="3 4">NBRC 105041</strain>
    </source>
</reference>
<dbReference type="KEGG" id="atl:Athai_58670"/>
<keyword evidence="4" id="KW-1185">Reference proteome</keyword>
<organism evidence="3 4">
    <name type="scientific">Actinocatenispora thailandica</name>
    <dbReference type="NCBI Taxonomy" id="227318"/>
    <lineage>
        <taxon>Bacteria</taxon>
        <taxon>Bacillati</taxon>
        <taxon>Actinomycetota</taxon>
        <taxon>Actinomycetes</taxon>
        <taxon>Micromonosporales</taxon>
        <taxon>Micromonosporaceae</taxon>
        <taxon>Actinocatenispora</taxon>
    </lineage>
</organism>
<evidence type="ECO:0000313" key="4">
    <source>
        <dbReference type="Proteomes" id="UP000611640"/>
    </source>
</evidence>
<name>A0A7R7DV10_9ACTN</name>